<keyword evidence="1" id="KW-0472">Membrane</keyword>
<gene>
    <name evidence="2" type="ORF">OCS65_08610</name>
</gene>
<feature type="transmembrane region" description="Helical" evidence="1">
    <location>
        <begin position="114"/>
        <end position="141"/>
    </location>
</feature>
<dbReference type="RefSeq" id="WP_050035671.1">
    <property type="nucleotide sequence ID" value="NZ_CM002177.1"/>
</dbReference>
<organism evidence="2 3">
    <name type="scientific">Rhodococcus aetherivorans</name>
    <dbReference type="NCBI Taxonomy" id="191292"/>
    <lineage>
        <taxon>Bacteria</taxon>
        <taxon>Bacillati</taxon>
        <taxon>Actinomycetota</taxon>
        <taxon>Actinomycetes</taxon>
        <taxon>Mycobacteriales</taxon>
        <taxon>Nocardiaceae</taxon>
        <taxon>Rhodococcus</taxon>
    </lineage>
</organism>
<dbReference type="EMBL" id="CP106982">
    <property type="protein sequence ID" value="UYF95803.1"/>
    <property type="molecule type" value="Genomic_DNA"/>
</dbReference>
<reference evidence="2" key="1">
    <citation type="submission" date="2022-09" db="EMBL/GenBank/DDBJ databases">
        <title>The genome sequence of Rhodococcus aetherivorans N1.</title>
        <authorList>
            <person name="Jiang W."/>
        </authorList>
    </citation>
    <scope>NUCLEOTIDE SEQUENCE</scope>
    <source>
        <strain evidence="2">N1</strain>
    </source>
</reference>
<feature type="transmembrane region" description="Helical" evidence="1">
    <location>
        <begin position="72"/>
        <end position="93"/>
    </location>
</feature>
<dbReference type="Proteomes" id="UP001163947">
    <property type="component" value="Chromosome"/>
</dbReference>
<accession>A0AA46P3C1</accession>
<dbReference type="KEGG" id="rav:AAT18_20105"/>
<dbReference type="AlphaFoldDB" id="A0AA46P3C1"/>
<evidence type="ECO:0000313" key="3">
    <source>
        <dbReference type="Proteomes" id="UP001163947"/>
    </source>
</evidence>
<feature type="transmembrane region" description="Helical" evidence="1">
    <location>
        <begin position="161"/>
        <end position="186"/>
    </location>
</feature>
<evidence type="ECO:0000256" key="1">
    <source>
        <dbReference type="SAM" id="Phobius"/>
    </source>
</evidence>
<dbReference type="GeneID" id="83620473"/>
<sequence length="269" mass="28267">MSVAVDNAGTTSVVVDTVKAERIKLTSTQSPWWCTVVIVALGLGLAAILGAASKASMSVDEEVGRFYPTVDVAVSGVAGFGVLVLMILAALSVTSEYRFGVIRTTFQAMPNRSAVLVVKALLIGVFGAVLTGVLALASFYLAKALAGPEAGRDLVLEGDDAWRSIYGVAIYALLCAVLAVAVGALLRQSAGTIALLLLWPLLIESLFALFGSFGRQVQPFLPFANANHFLGSEQGIDFHWGPWGSLVYFAVFVAVVFAAALVVVNRRDA</sequence>
<name>A0AA46P3C1_9NOCA</name>
<feature type="transmembrane region" description="Helical" evidence="1">
    <location>
        <begin position="32"/>
        <end position="52"/>
    </location>
</feature>
<proteinExistence type="predicted"/>
<keyword evidence="1" id="KW-1133">Transmembrane helix</keyword>
<feature type="transmembrane region" description="Helical" evidence="1">
    <location>
        <begin position="246"/>
        <end position="264"/>
    </location>
</feature>
<feature type="transmembrane region" description="Helical" evidence="1">
    <location>
        <begin position="193"/>
        <end position="213"/>
    </location>
</feature>
<protein>
    <submittedName>
        <fullName evidence="2">ABC transporter permease</fullName>
    </submittedName>
</protein>
<keyword evidence="1" id="KW-0812">Transmembrane</keyword>
<evidence type="ECO:0000313" key="2">
    <source>
        <dbReference type="EMBL" id="UYF95803.1"/>
    </source>
</evidence>